<evidence type="ECO:0000313" key="2">
    <source>
        <dbReference type="EMBL" id="CUQ08732.1"/>
    </source>
</evidence>
<dbReference type="RefSeq" id="WP_055153637.1">
    <property type="nucleotide sequence ID" value="NZ_CZAW01000070.1"/>
</dbReference>
<dbReference type="GO" id="GO:0004803">
    <property type="term" value="F:transposase activity"/>
    <property type="evidence" value="ECO:0007669"/>
    <property type="project" value="InterPro"/>
</dbReference>
<reference evidence="2 3" key="1">
    <citation type="submission" date="2015-09" db="EMBL/GenBank/DDBJ databases">
        <authorList>
            <consortium name="Pathogen Informatics"/>
        </authorList>
    </citation>
    <scope>NUCLEOTIDE SEQUENCE [LARGE SCALE GENOMIC DNA]</scope>
    <source>
        <strain evidence="2 3">2789STDY5834911</strain>
    </source>
</reference>
<dbReference type="OrthoDB" id="1828538at2"/>
<dbReference type="AlphaFoldDB" id="A0A174TG40"/>
<evidence type="ECO:0000313" key="3">
    <source>
        <dbReference type="Proteomes" id="UP000095712"/>
    </source>
</evidence>
<organism evidence="2 3">
    <name type="scientific">Blautia wexlerae</name>
    <dbReference type="NCBI Taxonomy" id="418240"/>
    <lineage>
        <taxon>Bacteria</taxon>
        <taxon>Bacillati</taxon>
        <taxon>Bacillota</taxon>
        <taxon>Clostridia</taxon>
        <taxon>Lachnospirales</taxon>
        <taxon>Lachnospiraceae</taxon>
        <taxon>Blautia</taxon>
    </lineage>
</organism>
<sequence>MHVYSDSKVSDFLAGLTDDQRIGFVNEWNENRDHREKIYISYDSTNKNCQAGDLRFVEFGHPKDDRGLPVFNYSIAYDTYNKEPLFYEQYPGSIVDISKLRYMLKKAEGYGYKKVGFILDRGYFGRENIRYMDECGYDFVIMVKGMSESVRRMILENKGEFENIRKYNIWKYKTFGK</sequence>
<dbReference type="InterPro" id="IPR002559">
    <property type="entry name" value="Transposase_11"/>
</dbReference>
<dbReference type="Pfam" id="PF01609">
    <property type="entry name" value="DDE_Tnp_1"/>
    <property type="match status" value="1"/>
</dbReference>
<dbReference type="GO" id="GO:0006313">
    <property type="term" value="P:DNA transposition"/>
    <property type="evidence" value="ECO:0007669"/>
    <property type="project" value="InterPro"/>
</dbReference>
<feature type="domain" description="Transposase IS4-like" evidence="1">
    <location>
        <begin position="61"/>
        <end position="173"/>
    </location>
</feature>
<dbReference type="Proteomes" id="UP000095712">
    <property type="component" value="Unassembled WGS sequence"/>
</dbReference>
<protein>
    <submittedName>
        <fullName evidence="2">Transposase</fullName>
    </submittedName>
</protein>
<gene>
    <name evidence="2" type="ORF">ERS852523_03907</name>
</gene>
<accession>A0A174TG40</accession>
<proteinExistence type="predicted"/>
<dbReference type="EMBL" id="CZAW01000070">
    <property type="protein sequence ID" value="CUQ08732.1"/>
    <property type="molecule type" value="Genomic_DNA"/>
</dbReference>
<name>A0A174TG40_9FIRM</name>
<dbReference type="GO" id="GO:0003677">
    <property type="term" value="F:DNA binding"/>
    <property type="evidence" value="ECO:0007669"/>
    <property type="project" value="InterPro"/>
</dbReference>
<evidence type="ECO:0000259" key="1">
    <source>
        <dbReference type="Pfam" id="PF01609"/>
    </source>
</evidence>